<feature type="transmembrane region" description="Helical" evidence="2">
    <location>
        <begin position="54"/>
        <end position="80"/>
    </location>
</feature>
<keyword evidence="2" id="KW-0812">Transmembrane</keyword>
<keyword evidence="4" id="KW-1185">Reference proteome</keyword>
<proteinExistence type="predicted"/>
<sequence length="250" mass="27503">MHDRVWLKKVLIPFWVVELGFLLVIIIFGSLSLATLAEEEASYPTYYRGVIKALFLGTGVLLAMAIISMAFVIASIVLFARHRLNPITFLVFQCIKMCFWTYVFVASIINISGRGSFASSIIFSAPLFACSLGQLIYGSVIMHRKRKGLIGRGEYTGVKPSSQAWGGYESPPRGSYAGYNPQGAPPNPFRDTSRASSPNPAARQEPMSYDTAPPVVSHPAHRKGEAEMYNNQASAANQSYEMQNTGYRAS</sequence>
<feature type="region of interest" description="Disordered" evidence="1">
    <location>
        <begin position="176"/>
        <end position="250"/>
    </location>
</feature>
<evidence type="ECO:0000256" key="2">
    <source>
        <dbReference type="SAM" id="Phobius"/>
    </source>
</evidence>
<accession>A0AAE1C4L8</accession>
<feature type="transmembrane region" description="Helical" evidence="2">
    <location>
        <begin position="87"/>
        <end position="111"/>
    </location>
</feature>
<evidence type="ECO:0000256" key="1">
    <source>
        <dbReference type="SAM" id="MobiDB-lite"/>
    </source>
</evidence>
<keyword evidence="2" id="KW-1133">Transmembrane helix</keyword>
<name>A0AAE1C4L8_9PEZI</name>
<keyword evidence="2" id="KW-0472">Membrane</keyword>
<feature type="compositionally biased region" description="Polar residues" evidence="1">
    <location>
        <begin position="229"/>
        <end position="250"/>
    </location>
</feature>
<dbReference type="AlphaFoldDB" id="A0AAE1C4L8"/>
<feature type="transmembrane region" description="Helical" evidence="2">
    <location>
        <begin position="12"/>
        <end position="34"/>
    </location>
</feature>
<protein>
    <submittedName>
        <fullName evidence="3">Uncharacterized protein</fullName>
    </submittedName>
</protein>
<reference evidence="3" key="1">
    <citation type="submission" date="2023-07" db="EMBL/GenBank/DDBJ databases">
        <title>Black Yeasts Isolated from many extreme environments.</title>
        <authorList>
            <person name="Coleine C."/>
            <person name="Stajich J.E."/>
            <person name="Selbmann L."/>
        </authorList>
    </citation>
    <scope>NUCLEOTIDE SEQUENCE</scope>
    <source>
        <strain evidence="3">CCFEE 5485</strain>
    </source>
</reference>
<evidence type="ECO:0000313" key="3">
    <source>
        <dbReference type="EMBL" id="KAK3677761.1"/>
    </source>
</evidence>
<organism evidence="3 4">
    <name type="scientific">Recurvomyces mirabilis</name>
    <dbReference type="NCBI Taxonomy" id="574656"/>
    <lineage>
        <taxon>Eukaryota</taxon>
        <taxon>Fungi</taxon>
        <taxon>Dikarya</taxon>
        <taxon>Ascomycota</taxon>
        <taxon>Pezizomycotina</taxon>
        <taxon>Dothideomycetes</taxon>
        <taxon>Dothideomycetidae</taxon>
        <taxon>Mycosphaerellales</taxon>
        <taxon>Teratosphaeriaceae</taxon>
        <taxon>Recurvomyces</taxon>
    </lineage>
</organism>
<dbReference type="Proteomes" id="UP001274830">
    <property type="component" value="Unassembled WGS sequence"/>
</dbReference>
<dbReference type="EMBL" id="JAUTXT010000006">
    <property type="protein sequence ID" value="KAK3677761.1"/>
    <property type="molecule type" value="Genomic_DNA"/>
</dbReference>
<comment type="caution">
    <text evidence="3">The sequence shown here is derived from an EMBL/GenBank/DDBJ whole genome shotgun (WGS) entry which is preliminary data.</text>
</comment>
<gene>
    <name evidence="3" type="ORF">LTR78_002611</name>
</gene>
<evidence type="ECO:0000313" key="4">
    <source>
        <dbReference type="Proteomes" id="UP001274830"/>
    </source>
</evidence>
<feature type="transmembrane region" description="Helical" evidence="2">
    <location>
        <begin position="117"/>
        <end position="137"/>
    </location>
</feature>